<keyword evidence="1" id="KW-0325">Glycoprotein</keyword>
<dbReference type="InterPro" id="IPR029058">
    <property type="entry name" value="AB_hydrolase_fold"/>
</dbReference>
<keyword evidence="2" id="KW-0732">Signal</keyword>
<feature type="chain" id="PRO_5046851922" description="Carboxylesterase type B domain-containing protein" evidence="2">
    <location>
        <begin position="21"/>
        <end position="320"/>
    </location>
</feature>
<feature type="domain" description="Carboxylesterase type B" evidence="3">
    <location>
        <begin position="183"/>
        <end position="230"/>
    </location>
</feature>
<protein>
    <recommendedName>
        <fullName evidence="3">Carboxylesterase type B domain-containing protein</fullName>
    </recommendedName>
</protein>
<dbReference type="Pfam" id="PF00135">
    <property type="entry name" value="COesterase"/>
    <property type="match status" value="1"/>
</dbReference>
<dbReference type="InterPro" id="IPR002018">
    <property type="entry name" value="CarbesteraseB"/>
</dbReference>
<evidence type="ECO:0000256" key="1">
    <source>
        <dbReference type="ARBA" id="ARBA00023180"/>
    </source>
</evidence>
<keyword evidence="5" id="KW-1185">Reference proteome</keyword>
<dbReference type="EMBL" id="JARBHB010000001">
    <property type="protein sequence ID" value="KAJ8895419.1"/>
    <property type="molecule type" value="Genomic_DNA"/>
</dbReference>
<comment type="caution">
    <text evidence="4">The sequence shown here is derived from an EMBL/GenBank/DDBJ whole genome shotgun (WGS) entry which is preliminary data.</text>
</comment>
<evidence type="ECO:0000313" key="5">
    <source>
        <dbReference type="Proteomes" id="UP001159363"/>
    </source>
</evidence>
<name>A0ABQ9IGR1_9NEOP</name>
<evidence type="ECO:0000256" key="2">
    <source>
        <dbReference type="SAM" id="SignalP"/>
    </source>
</evidence>
<dbReference type="Proteomes" id="UP001159363">
    <property type="component" value="Chromosome 1"/>
</dbReference>
<dbReference type="SUPFAM" id="SSF53474">
    <property type="entry name" value="alpha/beta-Hydrolases"/>
    <property type="match status" value="1"/>
</dbReference>
<evidence type="ECO:0000313" key="4">
    <source>
        <dbReference type="EMBL" id="KAJ8895419.1"/>
    </source>
</evidence>
<gene>
    <name evidence="4" type="ORF">PR048_000751</name>
</gene>
<proteinExistence type="predicted"/>
<dbReference type="Gene3D" id="3.40.50.1820">
    <property type="entry name" value="alpha/beta hydrolase"/>
    <property type="match status" value="1"/>
</dbReference>
<dbReference type="PANTHER" id="PTHR47326">
    <property type="entry name" value="TRANSPOSABLE ELEMENT TC3 TRANSPOSASE-LIKE PROTEIN"/>
    <property type="match status" value="1"/>
</dbReference>
<sequence length="320" mass="36643">MLHFLEKMWVALVFLAVTSAISSLPLQQVRSCLALLAPDLRIHAIGPADFAPRLRFCTWFLYHCVEEPHTPWHIFFMDEPKFNRKDVFSSRNSHVWTEENPHTTHTRGFQERYAISVWAGYLDGRDSLPLYYFLWGHLKSLVYETSVDFQEDLVDWVMAATDVRLPDVCEQVYRCMAGDGTVTVQTEDGFVRGNVATSIWNRTYHSFQAIPYAQPPIGDLRFKNRTTNSSYDVHGSGFTSGYNRISWHPLSVALGRTQLPSEFPVDKNLIALYLEMLMDTQHFLVCMSTSQQIFQPGAAISFDGTLAMPPSCWKKKWPSG</sequence>
<dbReference type="PANTHER" id="PTHR47326:SF1">
    <property type="entry name" value="HTH PSQ-TYPE DOMAIN-CONTAINING PROTEIN"/>
    <property type="match status" value="1"/>
</dbReference>
<organism evidence="4 5">
    <name type="scientific">Dryococelus australis</name>
    <dbReference type="NCBI Taxonomy" id="614101"/>
    <lineage>
        <taxon>Eukaryota</taxon>
        <taxon>Metazoa</taxon>
        <taxon>Ecdysozoa</taxon>
        <taxon>Arthropoda</taxon>
        <taxon>Hexapoda</taxon>
        <taxon>Insecta</taxon>
        <taxon>Pterygota</taxon>
        <taxon>Neoptera</taxon>
        <taxon>Polyneoptera</taxon>
        <taxon>Phasmatodea</taxon>
        <taxon>Verophasmatodea</taxon>
        <taxon>Anareolatae</taxon>
        <taxon>Phasmatidae</taxon>
        <taxon>Eurycanthinae</taxon>
        <taxon>Dryococelus</taxon>
    </lineage>
</organism>
<reference evidence="4 5" key="1">
    <citation type="submission" date="2023-02" db="EMBL/GenBank/DDBJ databases">
        <title>LHISI_Scaffold_Assembly.</title>
        <authorList>
            <person name="Stuart O.P."/>
            <person name="Cleave R."/>
            <person name="Magrath M.J.L."/>
            <person name="Mikheyev A.S."/>
        </authorList>
    </citation>
    <scope>NUCLEOTIDE SEQUENCE [LARGE SCALE GENOMIC DNA]</scope>
    <source>
        <strain evidence="4">Daus_M_001</strain>
        <tissue evidence="4">Leg muscle</tissue>
    </source>
</reference>
<evidence type="ECO:0000259" key="3">
    <source>
        <dbReference type="Pfam" id="PF00135"/>
    </source>
</evidence>
<feature type="signal peptide" evidence="2">
    <location>
        <begin position="1"/>
        <end position="20"/>
    </location>
</feature>
<accession>A0ABQ9IGR1</accession>